<protein>
    <recommendedName>
        <fullName evidence="3">Nucleotidyltransferase domain-containing protein</fullName>
    </recommendedName>
</protein>
<comment type="caution">
    <text evidence="1">The sequence shown here is derived from an EMBL/GenBank/DDBJ whole genome shotgun (WGS) entry which is preliminary data.</text>
</comment>
<dbReference type="Proteomes" id="UP000753802">
    <property type="component" value="Unassembled WGS sequence"/>
</dbReference>
<dbReference type="RefSeq" id="WP_161818946.1">
    <property type="nucleotide sequence ID" value="NZ_JAACJS010000015.1"/>
</dbReference>
<organism evidence="1 2">
    <name type="scientific">Sediminibacterium roseum</name>
    <dbReference type="NCBI Taxonomy" id="1978412"/>
    <lineage>
        <taxon>Bacteria</taxon>
        <taxon>Pseudomonadati</taxon>
        <taxon>Bacteroidota</taxon>
        <taxon>Chitinophagia</taxon>
        <taxon>Chitinophagales</taxon>
        <taxon>Chitinophagaceae</taxon>
        <taxon>Sediminibacterium</taxon>
    </lineage>
</organism>
<proteinExistence type="predicted"/>
<evidence type="ECO:0000313" key="1">
    <source>
        <dbReference type="EMBL" id="NCI50628.1"/>
    </source>
</evidence>
<gene>
    <name evidence="1" type="ORF">GWC95_11885</name>
</gene>
<sequence>MDAANSILRAIAYFDVFRYPVTAGEIFLFMDRPISHAALCAELDHLLETKKIFRLGEYYSLQNEPGLEQRRILGNNRAMGLLLTAHRIGRTLYKFPFVRGVGISGSLSKNYADPDADIDYFIITSKNHLWIARTFLHALKKLSFLAGKQHWFCMNYFVDEEALLIAEKNVFTATEVVTLKPVCGAKGLQSFYNANLWAIDYFPNHAPIAFAETRRKPFLVKSFLEKLMNNRLGNSIDNALMRITAKRWAKKEENHQLNSKGNPLALIAGKHFARPNPEHFQKKIMNSVEERIQRIENDVLSNESSAHFFRSEIM</sequence>
<evidence type="ECO:0000313" key="2">
    <source>
        <dbReference type="Proteomes" id="UP000753802"/>
    </source>
</evidence>
<accession>A0ABW9ZU06</accession>
<dbReference type="EMBL" id="JAACJS010000015">
    <property type="protein sequence ID" value="NCI50628.1"/>
    <property type="molecule type" value="Genomic_DNA"/>
</dbReference>
<reference evidence="1 2" key="1">
    <citation type="submission" date="2020-01" db="EMBL/GenBank/DDBJ databases">
        <title>Genome analysis.</title>
        <authorList>
            <person name="Wu S."/>
            <person name="Wang G."/>
        </authorList>
    </citation>
    <scope>NUCLEOTIDE SEQUENCE [LARGE SCALE GENOMIC DNA]</scope>
    <source>
        <strain evidence="1 2">SYL130</strain>
    </source>
</reference>
<evidence type="ECO:0008006" key="3">
    <source>
        <dbReference type="Google" id="ProtNLM"/>
    </source>
</evidence>
<keyword evidence="2" id="KW-1185">Reference proteome</keyword>
<name>A0ABW9ZU06_9BACT</name>